<dbReference type="VEuPathDB" id="TrichDB:TVAGG3_1007950"/>
<evidence type="ECO:0000313" key="2">
    <source>
        <dbReference type="EMBL" id="EAX96298.1"/>
    </source>
</evidence>
<sequence length="284" mass="32616">MKVLPFLIAYVKALLLLSLLPIVYILVTAPPPEPKKVNPIDLEIVKRAKLMKTMLTTDHMEETTTTSMISNLTQYLNDPTTRDLTVKQCIKNNLFDLTLDRVDFINLRCKELKFKRYIFYLVSFARELVVHGNETMFKCRMQTILNTMESCHDPQVDKLCLYLMVTAINTPTGGLCFRGAFKSLVALASKFPFGTIDWELASIAGIFADRVDKVAEVDREGICTLVERMLKYRAHWDDNLKSHFCWLYKNVECHAFDKANMAELLRDPVCIEFLKLAESVESDL</sequence>
<dbReference type="VEuPathDB" id="TrichDB:TVAG_264220"/>
<keyword evidence="1" id="KW-0472">Membrane</keyword>
<evidence type="ECO:0000256" key="1">
    <source>
        <dbReference type="SAM" id="Phobius"/>
    </source>
</evidence>
<keyword evidence="3" id="KW-1185">Reference proteome</keyword>
<accession>A2FFL9</accession>
<proteinExistence type="predicted"/>
<keyword evidence="1" id="KW-0812">Transmembrane</keyword>
<keyword evidence="1" id="KW-1133">Transmembrane helix</keyword>
<feature type="transmembrane region" description="Helical" evidence="1">
    <location>
        <begin position="6"/>
        <end position="27"/>
    </location>
</feature>
<reference evidence="2" key="1">
    <citation type="submission" date="2006-10" db="EMBL/GenBank/DDBJ databases">
        <authorList>
            <person name="Amadeo P."/>
            <person name="Zhao Q."/>
            <person name="Wortman J."/>
            <person name="Fraser-Liggett C."/>
            <person name="Carlton J."/>
        </authorList>
    </citation>
    <scope>NUCLEOTIDE SEQUENCE</scope>
    <source>
        <strain evidence="2">G3</strain>
    </source>
</reference>
<dbReference type="EMBL" id="DS113765">
    <property type="protein sequence ID" value="EAX96298.1"/>
    <property type="molecule type" value="Genomic_DNA"/>
</dbReference>
<dbReference type="RefSeq" id="XP_001309228.1">
    <property type="nucleotide sequence ID" value="XM_001309227.1"/>
</dbReference>
<protein>
    <submittedName>
        <fullName evidence="2">Uncharacterized protein</fullName>
    </submittedName>
</protein>
<dbReference type="InParanoid" id="A2FFL9"/>
<name>A2FFL9_TRIV3</name>
<evidence type="ECO:0000313" key="3">
    <source>
        <dbReference type="Proteomes" id="UP000001542"/>
    </source>
</evidence>
<gene>
    <name evidence="2" type="ORF">TVAG_264220</name>
</gene>
<dbReference type="KEGG" id="tva:4754068"/>
<dbReference type="AlphaFoldDB" id="A2FFL9"/>
<organism evidence="2 3">
    <name type="scientific">Trichomonas vaginalis (strain ATCC PRA-98 / G3)</name>
    <dbReference type="NCBI Taxonomy" id="412133"/>
    <lineage>
        <taxon>Eukaryota</taxon>
        <taxon>Metamonada</taxon>
        <taxon>Parabasalia</taxon>
        <taxon>Trichomonadida</taxon>
        <taxon>Trichomonadidae</taxon>
        <taxon>Trichomonas</taxon>
    </lineage>
</organism>
<reference evidence="2" key="2">
    <citation type="journal article" date="2007" name="Science">
        <title>Draft genome sequence of the sexually transmitted pathogen Trichomonas vaginalis.</title>
        <authorList>
            <person name="Carlton J.M."/>
            <person name="Hirt R.P."/>
            <person name="Silva J.C."/>
            <person name="Delcher A.L."/>
            <person name="Schatz M."/>
            <person name="Zhao Q."/>
            <person name="Wortman J.R."/>
            <person name="Bidwell S.L."/>
            <person name="Alsmark U.C.M."/>
            <person name="Besteiro S."/>
            <person name="Sicheritz-Ponten T."/>
            <person name="Noel C.J."/>
            <person name="Dacks J.B."/>
            <person name="Foster P.G."/>
            <person name="Simillion C."/>
            <person name="Van de Peer Y."/>
            <person name="Miranda-Saavedra D."/>
            <person name="Barton G.J."/>
            <person name="Westrop G.D."/>
            <person name="Mueller S."/>
            <person name="Dessi D."/>
            <person name="Fiori P.L."/>
            <person name="Ren Q."/>
            <person name="Paulsen I."/>
            <person name="Zhang H."/>
            <person name="Bastida-Corcuera F.D."/>
            <person name="Simoes-Barbosa A."/>
            <person name="Brown M.T."/>
            <person name="Hayes R.D."/>
            <person name="Mukherjee M."/>
            <person name="Okumura C.Y."/>
            <person name="Schneider R."/>
            <person name="Smith A.J."/>
            <person name="Vanacova S."/>
            <person name="Villalvazo M."/>
            <person name="Haas B.J."/>
            <person name="Pertea M."/>
            <person name="Feldblyum T.V."/>
            <person name="Utterback T.R."/>
            <person name="Shu C.L."/>
            <person name="Osoegawa K."/>
            <person name="de Jong P.J."/>
            <person name="Hrdy I."/>
            <person name="Horvathova L."/>
            <person name="Zubacova Z."/>
            <person name="Dolezal P."/>
            <person name="Malik S.B."/>
            <person name="Logsdon J.M. Jr."/>
            <person name="Henze K."/>
            <person name="Gupta A."/>
            <person name="Wang C.C."/>
            <person name="Dunne R.L."/>
            <person name="Upcroft J.A."/>
            <person name="Upcroft P."/>
            <person name="White O."/>
            <person name="Salzberg S.L."/>
            <person name="Tang P."/>
            <person name="Chiu C.-H."/>
            <person name="Lee Y.-S."/>
            <person name="Embley T.M."/>
            <person name="Coombs G.H."/>
            <person name="Mottram J.C."/>
            <person name="Tachezy J."/>
            <person name="Fraser-Liggett C.M."/>
            <person name="Johnson P.J."/>
        </authorList>
    </citation>
    <scope>NUCLEOTIDE SEQUENCE [LARGE SCALE GENOMIC DNA]</scope>
    <source>
        <strain evidence="2">G3</strain>
    </source>
</reference>
<dbReference type="Proteomes" id="UP000001542">
    <property type="component" value="Unassembled WGS sequence"/>
</dbReference>